<dbReference type="PANTHER" id="PTHR30069">
    <property type="entry name" value="TONB-DEPENDENT OUTER MEMBRANE RECEPTOR"/>
    <property type="match status" value="1"/>
</dbReference>
<accession>A0A1R3SZ81</accession>
<dbReference type="Pfam" id="PF13715">
    <property type="entry name" value="CarbopepD_reg_2"/>
    <property type="match status" value="1"/>
</dbReference>
<dbReference type="AlphaFoldDB" id="A0A1R3SZ81"/>
<dbReference type="InterPro" id="IPR008969">
    <property type="entry name" value="CarboxyPept-like_regulatory"/>
</dbReference>
<dbReference type="FunFam" id="2.170.130.10:FF:000008">
    <property type="entry name" value="SusC/RagA family TonB-linked outer membrane protein"/>
    <property type="match status" value="1"/>
</dbReference>
<protein>
    <submittedName>
        <fullName evidence="14">SusC/RagA family</fullName>
    </submittedName>
</protein>
<dbReference type="FunFam" id="2.60.40.1120:FF:000003">
    <property type="entry name" value="Outer membrane protein Omp121"/>
    <property type="match status" value="1"/>
</dbReference>
<evidence type="ECO:0000256" key="6">
    <source>
        <dbReference type="ARBA" id="ARBA00023077"/>
    </source>
</evidence>
<evidence type="ECO:0000256" key="2">
    <source>
        <dbReference type="ARBA" id="ARBA00022448"/>
    </source>
</evidence>
<dbReference type="SUPFAM" id="SSF49464">
    <property type="entry name" value="Carboxypeptidase regulatory domain-like"/>
    <property type="match status" value="1"/>
</dbReference>
<dbReference type="STRING" id="1642647.PSM36_2700"/>
<dbReference type="Pfam" id="PF00593">
    <property type="entry name" value="TonB_dep_Rec_b-barrel"/>
    <property type="match status" value="1"/>
</dbReference>
<dbReference type="GO" id="GO:0015344">
    <property type="term" value="F:siderophore uptake transmembrane transporter activity"/>
    <property type="evidence" value="ECO:0007669"/>
    <property type="project" value="TreeGrafter"/>
</dbReference>
<dbReference type="InterPro" id="IPR036942">
    <property type="entry name" value="Beta-barrel_TonB_sf"/>
</dbReference>
<evidence type="ECO:0000313" key="15">
    <source>
        <dbReference type="Proteomes" id="UP000187464"/>
    </source>
</evidence>
<gene>
    <name evidence="14" type="ORF">PSM36_2700</name>
</gene>
<comment type="similarity">
    <text evidence="10 11">Belongs to the TonB-dependent receptor family.</text>
</comment>
<dbReference type="InterPro" id="IPR012910">
    <property type="entry name" value="Plug_dom"/>
</dbReference>
<dbReference type="EMBL" id="LT605205">
    <property type="protein sequence ID" value="SCD21496.1"/>
    <property type="molecule type" value="Genomic_DNA"/>
</dbReference>
<evidence type="ECO:0000256" key="7">
    <source>
        <dbReference type="ARBA" id="ARBA00023136"/>
    </source>
</evidence>
<keyword evidence="9 10" id="KW-0998">Cell outer membrane</keyword>
<keyword evidence="4 10" id="KW-0812">Transmembrane</keyword>
<proteinExistence type="inferred from homology"/>
<dbReference type="Gene3D" id="2.40.170.20">
    <property type="entry name" value="TonB-dependent receptor, beta-barrel domain"/>
    <property type="match status" value="1"/>
</dbReference>
<dbReference type="InterPro" id="IPR023996">
    <property type="entry name" value="TonB-dep_OMP_SusC/RagA"/>
</dbReference>
<dbReference type="SUPFAM" id="SSF56935">
    <property type="entry name" value="Porins"/>
    <property type="match status" value="1"/>
</dbReference>
<dbReference type="InterPro" id="IPR037066">
    <property type="entry name" value="Plug_dom_sf"/>
</dbReference>
<dbReference type="InterPro" id="IPR039426">
    <property type="entry name" value="TonB-dep_rcpt-like"/>
</dbReference>
<comment type="subcellular location">
    <subcellularLocation>
        <location evidence="1 10">Cell outer membrane</location>
        <topology evidence="1 10">Multi-pass membrane protein</topology>
    </subcellularLocation>
</comment>
<dbReference type="PROSITE" id="PS52016">
    <property type="entry name" value="TONB_DEPENDENT_REC_3"/>
    <property type="match status" value="1"/>
</dbReference>
<dbReference type="PANTHER" id="PTHR30069:SF29">
    <property type="entry name" value="HEMOGLOBIN AND HEMOGLOBIN-HAPTOGLOBIN-BINDING PROTEIN 1-RELATED"/>
    <property type="match status" value="1"/>
</dbReference>
<dbReference type="Pfam" id="PF07715">
    <property type="entry name" value="Plug"/>
    <property type="match status" value="1"/>
</dbReference>
<evidence type="ECO:0000256" key="10">
    <source>
        <dbReference type="PROSITE-ProRule" id="PRU01360"/>
    </source>
</evidence>
<dbReference type="GO" id="GO:0009279">
    <property type="term" value="C:cell outer membrane"/>
    <property type="evidence" value="ECO:0007669"/>
    <property type="project" value="UniProtKB-SubCell"/>
</dbReference>
<dbReference type="NCBIfam" id="TIGR04056">
    <property type="entry name" value="OMP_RagA_SusC"/>
    <property type="match status" value="1"/>
</dbReference>
<sequence>MKQVILSLVKRMMFLFMWLFPLCLFAQNITVRGTVTDNNNEPLIGVTVQVQGTATGTITDMDGNFVLPDVPSSGILEISYVGMQRQTVPVDGRTFISVVLAEDTETLDELVVIGYGTVRKRDLTGAVTSVSNQEIVISPTNNVMEALAGKIPGMDIIKSSGRVGEGVDIILRGSRSIYGDNSPLFIIDGIPGSYSQVNPSDIESVDILKDASSTAIYGSAGANGVVIITTKRGKEGKTRVNLDSYFGFSGKPEFFHGMIGDEWVQYQREAYRYQNGQYPADMSTLLPDAGKLEAYNQGKWIDWVEEAAGNTATNHVTNLSITGGNAKTRVYSSISYNRDQGLLKNENQDRYVFRFNVDHELFNWMKTGITSNLSYSDRNNGVNNTFTRSLSAFPLGDAYDENGNIIHEYATNEFSPLGDFIPYQFENNNKNTYIHVTGNVEIVPVAGVSLKTVLSGTLNNGRTGQFWGNQANANRPTYAGSPHASITNNYGRSYTWENILSYNNTFADKHTVGATLVTSWSHSQNEFNMAASSGQQLESWSYWRLMSGTAPHVESGFDQTQKMSYAIRVNYSLLGKYLLTFSNRWDGVSWLSAGHKWDSFPAAAVAWRISDEEFMGSIDWLTNLKLRVGYGVTGNSGGIGAYGSTTNVYAYSSAGISIDGQIVPFTQYTGTYGNPSLGWEKSKNWNLGFDFGFSNRVNGTLDLFQTKTTGLLFRRTMPITDGITGWGAPLSSWENIAETSNRGFELAINSHNIETRDFRWNTDLTFTWSEEKIESLPSGDLIAESLFEGYPIRSLYNYKYLGIWGSDTPAETLEIYGVKPGWIRIETVENDGDGGEHKYSENDRQILGHLNPDYIVGLNNSFQYKDFDFTVFAMARYGQTIESDLIGWYTAKANTSTNQPRGIDYWTESNQSAYFPVPGSGDEQTVMSALRFRDGSFIKIKNITLGYSLPKSVIQKTFFENCRFYVTAYNPFVYVKDKQLRGTDPETNGSDSFPLYKQYVFGININF</sequence>
<keyword evidence="15" id="KW-1185">Reference proteome</keyword>
<dbReference type="InterPro" id="IPR000531">
    <property type="entry name" value="Beta-barrel_TonB"/>
</dbReference>
<evidence type="ECO:0000256" key="3">
    <source>
        <dbReference type="ARBA" id="ARBA00022452"/>
    </source>
</evidence>
<evidence type="ECO:0000256" key="9">
    <source>
        <dbReference type="ARBA" id="ARBA00023237"/>
    </source>
</evidence>
<reference evidence="14 15" key="1">
    <citation type="submission" date="2016-08" db="EMBL/GenBank/DDBJ databases">
        <authorList>
            <person name="Seilhamer J.J."/>
        </authorList>
    </citation>
    <scope>NUCLEOTIDE SEQUENCE [LARGE SCALE GENOMIC DNA]</scope>
    <source>
        <strain evidence="14">M3/6</strain>
    </source>
</reference>
<dbReference type="Gene3D" id="2.60.40.1120">
    <property type="entry name" value="Carboxypeptidase-like, regulatory domain"/>
    <property type="match status" value="1"/>
</dbReference>
<keyword evidence="6 11" id="KW-0798">TonB box</keyword>
<keyword evidence="5" id="KW-0732">Signal</keyword>
<dbReference type="GO" id="GO:0044718">
    <property type="term" value="P:siderophore transmembrane transport"/>
    <property type="evidence" value="ECO:0007669"/>
    <property type="project" value="TreeGrafter"/>
</dbReference>
<keyword evidence="3 10" id="KW-1134">Transmembrane beta strand</keyword>
<evidence type="ECO:0000256" key="1">
    <source>
        <dbReference type="ARBA" id="ARBA00004571"/>
    </source>
</evidence>
<evidence type="ECO:0000256" key="4">
    <source>
        <dbReference type="ARBA" id="ARBA00022692"/>
    </source>
</evidence>
<organism evidence="14 15">
    <name type="scientific">Proteiniphilum saccharofermentans</name>
    <dbReference type="NCBI Taxonomy" id="1642647"/>
    <lineage>
        <taxon>Bacteria</taxon>
        <taxon>Pseudomonadati</taxon>
        <taxon>Bacteroidota</taxon>
        <taxon>Bacteroidia</taxon>
        <taxon>Bacteroidales</taxon>
        <taxon>Dysgonomonadaceae</taxon>
        <taxon>Proteiniphilum</taxon>
    </lineage>
</organism>
<dbReference type="KEGG" id="psac:PSM36_2700"/>
<keyword evidence="7 10" id="KW-0472">Membrane</keyword>
<name>A0A1R3SZ81_9BACT</name>
<keyword evidence="2 10" id="KW-0813">Transport</keyword>
<evidence type="ECO:0000256" key="11">
    <source>
        <dbReference type="RuleBase" id="RU003357"/>
    </source>
</evidence>
<evidence type="ECO:0000259" key="12">
    <source>
        <dbReference type="Pfam" id="PF00593"/>
    </source>
</evidence>
<keyword evidence="8" id="KW-0675">Receptor</keyword>
<dbReference type="NCBIfam" id="TIGR04057">
    <property type="entry name" value="SusC_RagA_signa"/>
    <property type="match status" value="1"/>
</dbReference>
<feature type="domain" description="TonB-dependent receptor-like beta-barrel" evidence="12">
    <location>
        <begin position="364"/>
        <end position="791"/>
    </location>
</feature>
<dbReference type="RefSeq" id="WP_083711062.1">
    <property type="nucleotide sequence ID" value="NZ_LT605205.1"/>
</dbReference>
<evidence type="ECO:0000256" key="5">
    <source>
        <dbReference type="ARBA" id="ARBA00022729"/>
    </source>
</evidence>
<dbReference type="InterPro" id="IPR023997">
    <property type="entry name" value="TonB-dep_OMP_SusC/RagA_CS"/>
</dbReference>
<evidence type="ECO:0000313" key="14">
    <source>
        <dbReference type="EMBL" id="SCD21496.1"/>
    </source>
</evidence>
<dbReference type="Proteomes" id="UP000187464">
    <property type="component" value="Chromosome I"/>
</dbReference>
<evidence type="ECO:0000256" key="8">
    <source>
        <dbReference type="ARBA" id="ARBA00023170"/>
    </source>
</evidence>
<evidence type="ECO:0000259" key="13">
    <source>
        <dbReference type="Pfam" id="PF07715"/>
    </source>
</evidence>
<dbReference type="Gene3D" id="2.170.130.10">
    <property type="entry name" value="TonB-dependent receptor, plug domain"/>
    <property type="match status" value="1"/>
</dbReference>
<feature type="domain" description="TonB-dependent receptor plug" evidence="13">
    <location>
        <begin position="120"/>
        <end position="225"/>
    </location>
</feature>